<dbReference type="SUPFAM" id="SSF53067">
    <property type="entry name" value="Actin-like ATPase domain"/>
    <property type="match status" value="2"/>
</dbReference>
<dbReference type="RefSeq" id="WP_138078420.1">
    <property type="nucleotide sequence ID" value="NZ_CP040004.1"/>
</dbReference>
<dbReference type="InterPro" id="IPR050696">
    <property type="entry name" value="FtsA/MreB"/>
</dbReference>
<sequence length="348" mass="37815">MKFSKGLGDFFGLDIGTNAVRVVQLGRSGSGWNLMHYGYAPVDSKISSSDSPEAKRRLGEVIMTAVGQSGIKTSNVAIGLPSSKTFSTIIDVPKVSDQELRATMKYQVEQYIPMSIDDAKVDWALLGDSLRTQNQYEVLLTSTAKSYAESKLEFVEGLGFNVIAEEPDPIAMVRSLTPSDNQDVKLILDMGEISTDLAVVYGTTPRLVRTVPTGLQSLVRSAVQNLSVQEDQARQFILKFGLAPDRLDGQVLRAIDMVLDNFASEIVKSITFFQTRYTSLQVSGILLSGFGAAIPQMDQYISSKAGINAVTANPWQRVSMSQNDQQQLAPVASEFATVVGLAQRSNLG</sequence>
<dbReference type="CDD" id="cd24049">
    <property type="entry name" value="ASKHA_NBD_PilM"/>
    <property type="match status" value="1"/>
</dbReference>
<keyword evidence="2" id="KW-1185">Reference proteome</keyword>
<dbReference type="PIRSF" id="PIRSF019169">
    <property type="entry name" value="PilM"/>
    <property type="match status" value="1"/>
</dbReference>
<dbReference type="InterPro" id="IPR043129">
    <property type="entry name" value="ATPase_NBD"/>
</dbReference>
<dbReference type="Gene3D" id="3.30.1490.300">
    <property type="match status" value="1"/>
</dbReference>
<reference evidence="1 2" key="1">
    <citation type="submission" date="2019-04" db="EMBL/GenBank/DDBJ databases">
        <title>Saccharibacteria TM7 genomes.</title>
        <authorList>
            <person name="Bor B."/>
            <person name="He X."/>
            <person name="Chen T."/>
            <person name="Dewhirst F.E."/>
        </authorList>
    </citation>
    <scope>NUCLEOTIDE SEQUENCE [LARGE SCALE GENOMIC DNA]</scope>
    <source>
        <strain evidence="1 2">BB001</strain>
    </source>
</reference>
<evidence type="ECO:0000313" key="1">
    <source>
        <dbReference type="EMBL" id="QCT41948.1"/>
    </source>
</evidence>
<dbReference type="InterPro" id="IPR005883">
    <property type="entry name" value="PilM"/>
</dbReference>
<dbReference type="PANTHER" id="PTHR32432">
    <property type="entry name" value="CELL DIVISION PROTEIN FTSA-RELATED"/>
    <property type="match status" value="1"/>
</dbReference>
<dbReference type="Gene3D" id="3.30.420.40">
    <property type="match status" value="2"/>
</dbReference>
<dbReference type="AlphaFoldDB" id="A0A4P9A2F2"/>
<organism evidence="1 2">
    <name type="scientific">Candidatus Nanosynbacter featherlites</name>
    <dbReference type="NCBI Taxonomy" id="2572088"/>
    <lineage>
        <taxon>Bacteria</taxon>
        <taxon>Candidatus Saccharimonadota</taxon>
        <taxon>Candidatus Saccharimonadia</taxon>
        <taxon>Candidatus Nanosynbacterales</taxon>
        <taxon>Candidatus Nanosynbacteraceae</taxon>
        <taxon>Candidatus Nanosynbacter</taxon>
    </lineage>
</organism>
<proteinExistence type="predicted"/>
<dbReference type="EMBL" id="CP040004">
    <property type="protein sequence ID" value="QCT41948.1"/>
    <property type="molecule type" value="Genomic_DNA"/>
</dbReference>
<dbReference type="NCBIfam" id="TIGR01175">
    <property type="entry name" value="pilM"/>
    <property type="match status" value="1"/>
</dbReference>
<name>A0A4P9A2F2_9BACT</name>
<evidence type="ECO:0000313" key="2">
    <source>
        <dbReference type="Proteomes" id="UP000310639"/>
    </source>
</evidence>
<dbReference type="Proteomes" id="UP000310639">
    <property type="component" value="Chromosome"/>
</dbReference>
<gene>
    <name evidence="1" type="primary">pilM</name>
    <name evidence="1" type="ORF">FBF37_00415</name>
</gene>
<dbReference type="OrthoDB" id="9765942at2"/>
<dbReference type="PANTHER" id="PTHR32432:SF3">
    <property type="entry name" value="ETHANOLAMINE UTILIZATION PROTEIN EUTJ"/>
    <property type="match status" value="1"/>
</dbReference>
<dbReference type="KEGG" id="nft:FBF37_00415"/>
<accession>A0A4P9A2F2</accession>
<protein>
    <submittedName>
        <fullName evidence="1">Type IV pilus assembly protein PilM</fullName>
    </submittedName>
</protein>
<dbReference type="Pfam" id="PF11104">
    <property type="entry name" value="PilM_2"/>
    <property type="match status" value="1"/>
</dbReference>